<dbReference type="InterPro" id="IPR002938">
    <property type="entry name" value="FAD-bd"/>
</dbReference>
<proteinExistence type="predicted"/>
<dbReference type="PANTHER" id="PTHR13789:SF309">
    <property type="entry name" value="PUTATIVE (AFU_ORTHOLOGUE AFUA_6G14510)-RELATED"/>
    <property type="match status" value="1"/>
</dbReference>
<dbReference type="Proteomes" id="UP000317043">
    <property type="component" value="Unassembled WGS sequence"/>
</dbReference>
<dbReference type="Gene3D" id="3.50.50.60">
    <property type="entry name" value="FAD/NAD(P)-binding domain"/>
    <property type="match status" value="1"/>
</dbReference>
<keyword evidence="1" id="KW-0560">Oxidoreductase</keyword>
<evidence type="ECO:0000313" key="5">
    <source>
        <dbReference type="Proteomes" id="UP000317043"/>
    </source>
</evidence>
<sequence length="387" mass="41503">MRIAVIGAGIGGLVVAAGLQSGGHEVALYERRDEPGAIGAGLTLFGNAFAALDAVGLGNVVRGVSGDMFGRLRSGQRTPSGSWLVSVPPSEATTARSLHRADLHAALVAELDRGTLHPNSRALVSAEGEPEVSVDGRTERFDLVVGADGIRSEARRTWGLDPGVRYAGYTAWRGVTAPAEVLSDEVRQATSETWGRGARFGIVPLPDRRVYWFATLSTPAGAAFEDQHRVLCDRFGSWHRPIDDLLASTPPEAVLRHDIYDLAAMPTRFVTGRGVLLGDAAHAMTPDLGQGAGQAIEDAATLVVLLRRVRDSGPVLDRALAEYDAVRRRRTTALWRQSRLTGMIAQQAHPVAVAIRNALMRATPSALMVHTATRLQRWSPPESVDEI</sequence>
<dbReference type="AlphaFoldDB" id="A0A543ASW1"/>
<feature type="domain" description="FAD-binding" evidence="3">
    <location>
        <begin position="3"/>
        <end position="337"/>
    </location>
</feature>
<organism evidence="4 5">
    <name type="scientific">Stackebrandtia endophytica</name>
    <dbReference type="NCBI Taxonomy" id="1496996"/>
    <lineage>
        <taxon>Bacteria</taxon>
        <taxon>Bacillati</taxon>
        <taxon>Actinomycetota</taxon>
        <taxon>Actinomycetes</taxon>
        <taxon>Glycomycetales</taxon>
        <taxon>Glycomycetaceae</taxon>
        <taxon>Stackebrandtia</taxon>
    </lineage>
</organism>
<dbReference type="OrthoDB" id="4568714at2"/>
<gene>
    <name evidence="4" type="ORF">FB566_1082</name>
</gene>
<dbReference type="PRINTS" id="PR00420">
    <property type="entry name" value="RNGMNOXGNASE"/>
</dbReference>
<evidence type="ECO:0000259" key="3">
    <source>
        <dbReference type="Pfam" id="PF01494"/>
    </source>
</evidence>
<dbReference type="RefSeq" id="WP_142035645.1">
    <property type="nucleotide sequence ID" value="NZ_JBHTGS010000001.1"/>
</dbReference>
<evidence type="ECO:0000256" key="2">
    <source>
        <dbReference type="ARBA" id="ARBA00023033"/>
    </source>
</evidence>
<dbReference type="InterPro" id="IPR036188">
    <property type="entry name" value="FAD/NAD-bd_sf"/>
</dbReference>
<dbReference type="InParanoid" id="A0A543ASW1"/>
<reference evidence="4 5" key="1">
    <citation type="submission" date="2019-06" db="EMBL/GenBank/DDBJ databases">
        <title>Sequencing the genomes of 1000 actinobacteria strains.</title>
        <authorList>
            <person name="Klenk H.-P."/>
        </authorList>
    </citation>
    <scope>NUCLEOTIDE SEQUENCE [LARGE SCALE GENOMIC DNA]</scope>
    <source>
        <strain evidence="4 5">DSM 45928</strain>
    </source>
</reference>
<keyword evidence="2" id="KW-0503">Monooxygenase</keyword>
<keyword evidence="5" id="KW-1185">Reference proteome</keyword>
<dbReference type="SUPFAM" id="SSF51905">
    <property type="entry name" value="FAD/NAD(P)-binding domain"/>
    <property type="match status" value="1"/>
</dbReference>
<dbReference type="GO" id="GO:0071949">
    <property type="term" value="F:FAD binding"/>
    <property type="evidence" value="ECO:0007669"/>
    <property type="project" value="InterPro"/>
</dbReference>
<evidence type="ECO:0000313" key="4">
    <source>
        <dbReference type="EMBL" id="TQL75575.1"/>
    </source>
</evidence>
<protein>
    <submittedName>
        <fullName evidence="4">2-polyprenyl-6-methoxyphenol hydroxylase-like FAD-dependent oxidoreductase</fullName>
    </submittedName>
</protein>
<dbReference type="InterPro" id="IPR050493">
    <property type="entry name" value="FAD-dep_Monooxygenase_BioMet"/>
</dbReference>
<dbReference type="Pfam" id="PF01494">
    <property type="entry name" value="FAD_binding_3"/>
    <property type="match status" value="1"/>
</dbReference>
<evidence type="ECO:0000256" key="1">
    <source>
        <dbReference type="ARBA" id="ARBA00023002"/>
    </source>
</evidence>
<dbReference type="GO" id="GO:0004497">
    <property type="term" value="F:monooxygenase activity"/>
    <property type="evidence" value="ECO:0007669"/>
    <property type="project" value="UniProtKB-KW"/>
</dbReference>
<name>A0A543ASW1_9ACTN</name>
<dbReference type="PANTHER" id="PTHR13789">
    <property type="entry name" value="MONOOXYGENASE"/>
    <property type="match status" value="1"/>
</dbReference>
<comment type="caution">
    <text evidence="4">The sequence shown here is derived from an EMBL/GenBank/DDBJ whole genome shotgun (WGS) entry which is preliminary data.</text>
</comment>
<dbReference type="EMBL" id="VFOW01000001">
    <property type="protein sequence ID" value="TQL75575.1"/>
    <property type="molecule type" value="Genomic_DNA"/>
</dbReference>
<accession>A0A543ASW1</accession>